<sequence>MEALRSAFGEGSLSKLLGLDVSNNPLGPSGVATLARGLSASERALPLQSLKLSNTAAKAEGVKALSAPLKEGKAPSLQVLDLGGNDMKAEGVGGLAGAVGAGTLSSLRVLILKKNCLASKSEGDEWSFSGLTALSSHQFPALQELDLSENELRGSDDADTAAPMVGEAIGGGRLPSVERLNLVGTQMQQADVTAMCSALETGSVPSLKALHLCRVDVPAGQALAAALDSDRLPELKELVVQDEPLSEGMGVVIRSIASGKAPALSLLKIEIAYAAYPTDPNTHVDDIWGALAEGLRGGKLGSLEDLELFFRCDHGHEDDLTIEPSREFVRALGTGGLSSLRRLSLEWSEESDEVVGALAESLGSGGLESLEELCVTVVCEGGEGCRALGEVLSTGKVQSLRKLVLGWYGDESLEKLAEGLGVGSLSPEVAVDFHLWPSEGADAAVKAFAGIIRDRKVPGL</sequence>
<keyword evidence="2" id="KW-0433">Leucine-rich repeat</keyword>
<gene>
    <name evidence="4" type="ORF">Cvel_12517</name>
</gene>
<dbReference type="GO" id="GO:0005096">
    <property type="term" value="F:GTPase activator activity"/>
    <property type="evidence" value="ECO:0007669"/>
    <property type="project" value="UniProtKB-KW"/>
</dbReference>
<dbReference type="InterPro" id="IPR001611">
    <property type="entry name" value="Leu-rich_rpt"/>
</dbReference>
<dbReference type="VEuPathDB" id="CryptoDB:Cvel_12517"/>
<protein>
    <submittedName>
        <fullName evidence="4">Uncharacterized protein</fullName>
    </submittedName>
</protein>
<proteinExistence type="predicted"/>
<dbReference type="GO" id="GO:0005829">
    <property type="term" value="C:cytosol"/>
    <property type="evidence" value="ECO:0007669"/>
    <property type="project" value="TreeGrafter"/>
</dbReference>
<reference evidence="4" key="1">
    <citation type="submission" date="2014-11" db="EMBL/GenBank/DDBJ databases">
        <authorList>
            <person name="Otto D Thomas"/>
            <person name="Naeem Raeece"/>
        </authorList>
    </citation>
    <scope>NUCLEOTIDE SEQUENCE</scope>
</reference>
<dbReference type="GO" id="GO:0031267">
    <property type="term" value="F:small GTPase binding"/>
    <property type="evidence" value="ECO:0007669"/>
    <property type="project" value="TreeGrafter"/>
</dbReference>
<keyword evidence="3" id="KW-0677">Repeat</keyword>
<dbReference type="PANTHER" id="PTHR24113:SF12">
    <property type="entry name" value="RAN GTPASE-ACTIVATING PROTEIN 1"/>
    <property type="match status" value="1"/>
</dbReference>
<dbReference type="SMART" id="SM00368">
    <property type="entry name" value="LRR_RI"/>
    <property type="match status" value="7"/>
</dbReference>
<dbReference type="EMBL" id="CDMZ01005756">
    <property type="protein sequence ID" value="CEM54118.1"/>
    <property type="molecule type" value="Genomic_DNA"/>
</dbReference>
<evidence type="ECO:0000313" key="4">
    <source>
        <dbReference type="EMBL" id="CEM54118.1"/>
    </source>
</evidence>
<dbReference type="InterPro" id="IPR027038">
    <property type="entry name" value="RanGap"/>
</dbReference>
<dbReference type="InterPro" id="IPR032675">
    <property type="entry name" value="LRR_dom_sf"/>
</dbReference>
<dbReference type="PhylomeDB" id="A0A0G4IAF4"/>
<evidence type="ECO:0000256" key="1">
    <source>
        <dbReference type="ARBA" id="ARBA00022468"/>
    </source>
</evidence>
<name>A0A0G4IAF4_9ALVE</name>
<evidence type="ECO:0000256" key="2">
    <source>
        <dbReference type="ARBA" id="ARBA00022614"/>
    </source>
</evidence>
<evidence type="ECO:0000256" key="3">
    <source>
        <dbReference type="ARBA" id="ARBA00022737"/>
    </source>
</evidence>
<accession>A0A0G4IAF4</accession>
<dbReference type="Pfam" id="PF13516">
    <property type="entry name" value="LRR_6"/>
    <property type="match status" value="2"/>
</dbReference>
<dbReference type="Gene3D" id="3.80.10.10">
    <property type="entry name" value="Ribonuclease Inhibitor"/>
    <property type="match status" value="2"/>
</dbReference>
<dbReference type="GO" id="GO:0048471">
    <property type="term" value="C:perinuclear region of cytoplasm"/>
    <property type="evidence" value="ECO:0007669"/>
    <property type="project" value="TreeGrafter"/>
</dbReference>
<dbReference type="GO" id="GO:0006913">
    <property type="term" value="P:nucleocytoplasmic transport"/>
    <property type="evidence" value="ECO:0007669"/>
    <property type="project" value="TreeGrafter"/>
</dbReference>
<organism evidence="4">
    <name type="scientific">Chromera velia CCMP2878</name>
    <dbReference type="NCBI Taxonomy" id="1169474"/>
    <lineage>
        <taxon>Eukaryota</taxon>
        <taxon>Sar</taxon>
        <taxon>Alveolata</taxon>
        <taxon>Colpodellida</taxon>
        <taxon>Chromeraceae</taxon>
        <taxon>Chromera</taxon>
    </lineage>
</organism>
<dbReference type="SUPFAM" id="SSF52047">
    <property type="entry name" value="RNI-like"/>
    <property type="match status" value="1"/>
</dbReference>
<keyword evidence="1" id="KW-0343">GTPase activation</keyword>
<dbReference type="GO" id="GO:0005634">
    <property type="term" value="C:nucleus"/>
    <property type="evidence" value="ECO:0007669"/>
    <property type="project" value="TreeGrafter"/>
</dbReference>
<dbReference type="PANTHER" id="PTHR24113">
    <property type="entry name" value="RAN GTPASE-ACTIVATING PROTEIN 1"/>
    <property type="match status" value="1"/>
</dbReference>
<dbReference type="AlphaFoldDB" id="A0A0G4IAF4"/>